<keyword evidence="5 11" id="KW-0812">Transmembrane</keyword>
<keyword evidence="2 11" id="KW-1003">Cell membrane</keyword>
<reference evidence="12 13" key="1">
    <citation type="journal article" date="2012" name="MBio">
        <title>Insight into the transmission biology and species-specific functional capabilities of tsetse (Diptera: glossinidae) obligate symbiont wigglesworthia.</title>
        <authorList>
            <person name="Rio R.V."/>
            <person name="Symula R.E."/>
            <person name="Wang J."/>
            <person name="Lohs C."/>
            <person name="Wu Y.N."/>
            <person name="Snyder A.K."/>
            <person name="Bjornson R.D."/>
            <person name="Oshima K."/>
            <person name="Biehl B.S."/>
            <person name="Perna N.T."/>
            <person name="Hattori M."/>
            <person name="Aksoy S."/>
        </authorList>
    </citation>
    <scope>NUCLEOTIDE SEQUENCE [LARGE SCALE GENOMIC DNA]</scope>
    <source>
        <strain evidence="12">WGM</strain>
    </source>
</reference>
<feature type="transmembrane region" description="Helical" evidence="11">
    <location>
        <begin position="50"/>
        <end position="68"/>
    </location>
</feature>
<feature type="transmembrane region" description="Helical" evidence="11">
    <location>
        <begin position="74"/>
        <end position="93"/>
    </location>
</feature>
<keyword evidence="11" id="KW-0997">Cell inner membrane</keyword>
<organism evidence="12 13">
    <name type="scientific">Wigglesworthia glossinidia endosymbiont of Glossina morsitans morsitans</name>
    <name type="common">Yale colony</name>
    <dbReference type="NCBI Taxonomy" id="1142511"/>
    <lineage>
        <taxon>Bacteria</taxon>
        <taxon>Pseudomonadati</taxon>
        <taxon>Pseudomonadota</taxon>
        <taxon>Gammaproteobacteria</taxon>
        <taxon>Enterobacterales</taxon>
        <taxon>Erwiniaceae</taxon>
        <taxon>Wigglesworthia</taxon>
    </lineage>
</organism>
<dbReference type="OrthoDB" id="9768187at2"/>
<comment type="similarity">
    <text evidence="11">Belongs to the SEDS family. MrdB/RodA subfamily.</text>
</comment>
<comment type="pathway">
    <text evidence="11">Cell wall biogenesis; peptidoglycan biosynthesis.</text>
</comment>
<evidence type="ECO:0000313" key="12">
    <source>
        <dbReference type="EMBL" id="AFA41424.1"/>
    </source>
</evidence>
<evidence type="ECO:0000256" key="1">
    <source>
        <dbReference type="ARBA" id="ARBA00004141"/>
    </source>
</evidence>
<evidence type="ECO:0000256" key="6">
    <source>
        <dbReference type="ARBA" id="ARBA00022960"/>
    </source>
</evidence>
<keyword evidence="3 11" id="KW-0328">Glycosyltransferase</keyword>
<dbReference type="GO" id="GO:0015648">
    <property type="term" value="F:lipid-linked peptidoglycan transporter activity"/>
    <property type="evidence" value="ECO:0007669"/>
    <property type="project" value="TreeGrafter"/>
</dbReference>
<dbReference type="GO" id="GO:0071555">
    <property type="term" value="P:cell wall organization"/>
    <property type="evidence" value="ECO:0007669"/>
    <property type="project" value="UniProtKB-KW"/>
</dbReference>
<dbReference type="NCBIfam" id="NF037961">
    <property type="entry name" value="RodA_shape"/>
    <property type="match status" value="1"/>
</dbReference>
<accession>H6Q5E1</accession>
<evidence type="ECO:0000256" key="8">
    <source>
        <dbReference type="ARBA" id="ARBA00022989"/>
    </source>
</evidence>
<dbReference type="EC" id="2.4.99.28" evidence="11"/>
<feature type="transmembrane region" description="Helical" evidence="11">
    <location>
        <begin position="133"/>
        <end position="154"/>
    </location>
</feature>
<keyword evidence="10 11" id="KW-0961">Cell wall biogenesis/degradation</keyword>
<evidence type="ECO:0000256" key="3">
    <source>
        <dbReference type="ARBA" id="ARBA00022676"/>
    </source>
</evidence>
<comment type="catalytic activity">
    <reaction evidence="11">
        <text>[GlcNAc-(1-&gt;4)-Mur2Ac(oyl-L-Ala-gamma-D-Glu-L-Lys-D-Ala-D-Ala)](n)-di-trans,octa-cis-undecaprenyl diphosphate + beta-D-GlcNAc-(1-&gt;4)-Mur2Ac(oyl-L-Ala-gamma-D-Glu-L-Lys-D-Ala-D-Ala)-di-trans,octa-cis-undecaprenyl diphosphate = [GlcNAc-(1-&gt;4)-Mur2Ac(oyl-L-Ala-gamma-D-Glu-L-Lys-D-Ala-D-Ala)](n+1)-di-trans,octa-cis-undecaprenyl diphosphate + di-trans,octa-cis-undecaprenyl diphosphate + H(+)</text>
        <dbReference type="Rhea" id="RHEA:23708"/>
        <dbReference type="Rhea" id="RHEA-COMP:9602"/>
        <dbReference type="Rhea" id="RHEA-COMP:9603"/>
        <dbReference type="ChEBI" id="CHEBI:15378"/>
        <dbReference type="ChEBI" id="CHEBI:58405"/>
        <dbReference type="ChEBI" id="CHEBI:60033"/>
        <dbReference type="ChEBI" id="CHEBI:78435"/>
        <dbReference type="EC" id="2.4.99.28"/>
    </reaction>
</comment>
<feature type="transmembrane region" description="Helical" evidence="11">
    <location>
        <begin position="272"/>
        <end position="293"/>
    </location>
</feature>
<feature type="transmembrane region" description="Helical" evidence="11">
    <location>
        <begin position="183"/>
        <end position="202"/>
    </location>
</feature>
<dbReference type="GO" id="GO:0008360">
    <property type="term" value="P:regulation of cell shape"/>
    <property type="evidence" value="ECO:0007669"/>
    <property type="project" value="UniProtKB-KW"/>
</dbReference>
<comment type="subcellular location">
    <subcellularLocation>
        <location evidence="11">Cell inner membrane</location>
        <topology evidence="11">Multi-pass membrane protein</topology>
    </subcellularLocation>
    <subcellularLocation>
        <location evidence="1">Membrane</location>
        <topology evidence="1">Multi-pass membrane protein</topology>
    </subcellularLocation>
</comment>
<evidence type="ECO:0000256" key="2">
    <source>
        <dbReference type="ARBA" id="ARBA00022475"/>
    </source>
</evidence>
<keyword evidence="8 11" id="KW-1133">Transmembrane helix</keyword>
<dbReference type="PANTHER" id="PTHR30474:SF1">
    <property type="entry name" value="PEPTIDOGLYCAN GLYCOSYLTRANSFERASE MRDB"/>
    <property type="match status" value="1"/>
</dbReference>
<dbReference type="Pfam" id="PF01098">
    <property type="entry name" value="FTSW_RODA_SPOVE"/>
    <property type="match status" value="1"/>
</dbReference>
<dbReference type="PANTHER" id="PTHR30474">
    <property type="entry name" value="CELL CYCLE PROTEIN"/>
    <property type="match status" value="1"/>
</dbReference>
<evidence type="ECO:0000256" key="9">
    <source>
        <dbReference type="ARBA" id="ARBA00023136"/>
    </source>
</evidence>
<dbReference type="eggNOG" id="COG0772">
    <property type="taxonomic scope" value="Bacteria"/>
</dbReference>
<dbReference type="RefSeq" id="WP_014354362.1">
    <property type="nucleotide sequence ID" value="NC_016893.1"/>
</dbReference>
<feature type="transmembrane region" description="Helical" evidence="11">
    <location>
        <begin position="338"/>
        <end position="359"/>
    </location>
</feature>
<dbReference type="HOGENOM" id="CLU_029243_2_2_6"/>
<dbReference type="GO" id="GO:0032153">
    <property type="term" value="C:cell division site"/>
    <property type="evidence" value="ECO:0007669"/>
    <property type="project" value="TreeGrafter"/>
</dbReference>
<keyword evidence="6 11" id="KW-0133">Cell shape</keyword>
<dbReference type="GO" id="GO:0009252">
    <property type="term" value="P:peptidoglycan biosynthetic process"/>
    <property type="evidence" value="ECO:0007669"/>
    <property type="project" value="UniProtKB-UniRule"/>
</dbReference>
<dbReference type="PROSITE" id="PS00428">
    <property type="entry name" value="FTSW_RODA_SPOVE"/>
    <property type="match status" value="1"/>
</dbReference>
<dbReference type="NCBIfam" id="TIGR02210">
    <property type="entry name" value="rodA_shape"/>
    <property type="match status" value="1"/>
</dbReference>
<feature type="transmembrane region" description="Helical" evidence="11">
    <location>
        <begin position="18"/>
        <end position="38"/>
    </location>
</feature>
<dbReference type="GO" id="GO:0005886">
    <property type="term" value="C:plasma membrane"/>
    <property type="evidence" value="ECO:0007669"/>
    <property type="project" value="UniProtKB-SubCell"/>
</dbReference>
<dbReference type="KEGG" id="wgl:WIGMOR_0610"/>
<evidence type="ECO:0000313" key="13">
    <source>
        <dbReference type="Proteomes" id="UP000009061"/>
    </source>
</evidence>
<proteinExistence type="inferred from homology"/>
<feature type="transmembrane region" description="Helical" evidence="11">
    <location>
        <begin position="160"/>
        <end position="176"/>
    </location>
</feature>
<dbReference type="InterPro" id="IPR011923">
    <property type="entry name" value="RodA/MrdB"/>
</dbReference>
<comment type="function">
    <text evidence="11">Peptidoglycan polymerase that is essential for cell wall elongation.</text>
</comment>
<keyword evidence="4 11" id="KW-0808">Transferase</keyword>
<keyword evidence="13" id="KW-1185">Reference proteome</keyword>
<evidence type="ECO:0000256" key="7">
    <source>
        <dbReference type="ARBA" id="ARBA00022984"/>
    </source>
</evidence>
<dbReference type="Proteomes" id="UP000009061">
    <property type="component" value="Chromosome"/>
</dbReference>
<keyword evidence="7 11" id="KW-0573">Peptidoglycan synthesis</keyword>
<evidence type="ECO:0000256" key="4">
    <source>
        <dbReference type="ARBA" id="ARBA00022679"/>
    </source>
</evidence>
<protein>
    <recommendedName>
        <fullName evidence="11">Peptidoglycan glycosyltransferase MrdB</fullName>
        <shortName evidence="11">PGT</shortName>
        <ecNumber evidence="11">2.4.99.28</ecNumber>
    </recommendedName>
    <alternativeName>
        <fullName evidence="11">Cell elongation protein RodA</fullName>
    </alternativeName>
    <alternativeName>
        <fullName evidence="11">Cell wall polymerase</fullName>
    </alternativeName>
    <alternativeName>
        <fullName evidence="11">Peptidoglycan polymerase</fullName>
        <shortName evidence="11">PG polymerase</shortName>
    </alternativeName>
</protein>
<dbReference type="EMBL" id="CP003315">
    <property type="protein sequence ID" value="AFA41424.1"/>
    <property type="molecule type" value="Genomic_DNA"/>
</dbReference>
<evidence type="ECO:0000256" key="5">
    <source>
        <dbReference type="ARBA" id="ARBA00022692"/>
    </source>
</evidence>
<dbReference type="STRING" id="1142511.WIGMOR_0610"/>
<sequence>MFINFHKNSFYRKIHIDFIFITVIVILLLYSILLIWSASGKNVEITQKKIIQISIGILIMFLLSYITPNKYEQLAPYLYFICILLLVSVDSFGKISKGAKRWLDLGILQFQPAEIAKIAVPLMISRLVNRANIPLSLQDISISFFLILIPSILVAIQPDLGTAILIFFSGIFVLFLSGMKKKFIIYCICILTCIVPLLWKFFMHDYQKDRVKILLNPELDALGAGYHILQSKIAIGSGGLYGKGWLSGTQSQLEFLPERHTDFIFSVLGEEFGFIGSVILLLLYLILIIRGLIIAMQAENTFCRVMTGSLMLTLFFYIFVNIGMVSGILPIVGVPLPLMSYGGSALIALMSGFGIIISINTHKTMLSQKL</sequence>
<evidence type="ECO:0000256" key="11">
    <source>
        <dbReference type="HAMAP-Rule" id="MF_02079"/>
    </source>
</evidence>
<dbReference type="GO" id="GO:0051301">
    <property type="term" value="P:cell division"/>
    <property type="evidence" value="ECO:0007669"/>
    <property type="project" value="InterPro"/>
</dbReference>
<dbReference type="AlphaFoldDB" id="H6Q5E1"/>
<dbReference type="GO" id="GO:0008955">
    <property type="term" value="F:peptidoglycan glycosyltransferase activity"/>
    <property type="evidence" value="ECO:0007669"/>
    <property type="project" value="UniProtKB-UniRule"/>
</dbReference>
<dbReference type="InterPro" id="IPR001182">
    <property type="entry name" value="FtsW/RodA"/>
</dbReference>
<keyword evidence="9 11" id="KW-0472">Membrane</keyword>
<dbReference type="InterPro" id="IPR018365">
    <property type="entry name" value="Cell_cycle_FtsW-rel_CS"/>
</dbReference>
<evidence type="ECO:0000256" key="10">
    <source>
        <dbReference type="ARBA" id="ARBA00023316"/>
    </source>
</evidence>
<feature type="transmembrane region" description="Helical" evidence="11">
    <location>
        <begin position="314"/>
        <end position="332"/>
    </location>
</feature>
<dbReference type="HAMAP" id="MF_02079">
    <property type="entry name" value="PGT_RodA"/>
    <property type="match status" value="1"/>
</dbReference>
<name>H6Q5E1_WIGGL</name>
<dbReference type="UniPathway" id="UPA00219"/>
<gene>
    <name evidence="11 12" type="primary">mrdB</name>
    <name evidence="11 12" type="synonym">rodA</name>
    <name evidence="12" type="ORF">WIGMOR_0610</name>
</gene>